<reference evidence="2 3" key="1">
    <citation type="submission" date="2019-09" db="EMBL/GenBank/DDBJ databases">
        <authorList>
            <person name="Cremers G."/>
        </authorList>
    </citation>
    <scope>NUCLEOTIDE SEQUENCE [LARGE SCALE GENOMIC DNA]</scope>
    <source>
        <strain evidence="2">4A</strain>
    </source>
</reference>
<dbReference type="RefSeq" id="WP_142660465.1">
    <property type="nucleotide sequence ID" value="NZ_CABFVA020000086.1"/>
</dbReference>
<accession>A0A5E6MG03</accession>
<keyword evidence="1" id="KW-0472">Membrane</keyword>
<protein>
    <submittedName>
        <fullName evidence="2">Uncharacterized protein</fullName>
    </submittedName>
</protein>
<dbReference type="OrthoDB" id="195905at2"/>
<evidence type="ECO:0000313" key="2">
    <source>
        <dbReference type="EMBL" id="VVM07280.1"/>
    </source>
</evidence>
<feature type="transmembrane region" description="Helical" evidence="1">
    <location>
        <begin position="54"/>
        <end position="77"/>
    </location>
</feature>
<sequence>MSVHLPEAAEKLSPIGGRLSVALAVGGIFFWIAVGFLDLILRAVDNHTELTSEFLGLCAVTGFMLNASGALVGVLALSQGKTSKVVSSIGVAVNALLALVVLAFIPLF</sequence>
<keyword evidence="3" id="KW-1185">Reference proteome</keyword>
<keyword evidence="1" id="KW-1133">Transmembrane helix</keyword>
<keyword evidence="1" id="KW-0812">Transmembrane</keyword>
<feature type="transmembrane region" description="Helical" evidence="1">
    <location>
        <begin position="21"/>
        <end position="42"/>
    </location>
</feature>
<organism evidence="2 3">
    <name type="scientific">Methylacidimicrobium tartarophylax</name>
    <dbReference type="NCBI Taxonomy" id="1041768"/>
    <lineage>
        <taxon>Bacteria</taxon>
        <taxon>Pseudomonadati</taxon>
        <taxon>Verrucomicrobiota</taxon>
        <taxon>Methylacidimicrobium</taxon>
    </lineage>
</organism>
<dbReference type="Proteomes" id="UP000334923">
    <property type="component" value="Unassembled WGS sequence"/>
</dbReference>
<evidence type="ECO:0000313" key="3">
    <source>
        <dbReference type="Proteomes" id="UP000334923"/>
    </source>
</evidence>
<feature type="transmembrane region" description="Helical" evidence="1">
    <location>
        <begin position="89"/>
        <end position="107"/>
    </location>
</feature>
<gene>
    <name evidence="2" type="ORF">MAMT_01649</name>
</gene>
<dbReference type="AlphaFoldDB" id="A0A5E6MG03"/>
<evidence type="ECO:0000256" key="1">
    <source>
        <dbReference type="SAM" id="Phobius"/>
    </source>
</evidence>
<name>A0A5E6MG03_9BACT</name>
<dbReference type="EMBL" id="CABFVA020000086">
    <property type="protein sequence ID" value="VVM07280.1"/>
    <property type="molecule type" value="Genomic_DNA"/>
</dbReference>
<proteinExistence type="predicted"/>